<name>A0A086Y0D4_9RHOB</name>
<organism evidence="3 4">
    <name type="scientific">Haematobacter massiliensis</name>
    <dbReference type="NCBI Taxonomy" id="195105"/>
    <lineage>
        <taxon>Bacteria</taxon>
        <taxon>Pseudomonadati</taxon>
        <taxon>Pseudomonadota</taxon>
        <taxon>Alphaproteobacteria</taxon>
        <taxon>Rhodobacterales</taxon>
        <taxon>Paracoccaceae</taxon>
        <taxon>Haematobacter</taxon>
    </lineage>
</organism>
<keyword evidence="4" id="KW-1185">Reference proteome</keyword>
<reference evidence="3 4" key="1">
    <citation type="submission" date="2014-03" db="EMBL/GenBank/DDBJ databases">
        <title>Genome of Haematobacter massiliensis CCUG 47968.</title>
        <authorList>
            <person name="Wang D."/>
            <person name="Wang G."/>
        </authorList>
    </citation>
    <scope>NUCLEOTIDE SEQUENCE [LARGE SCALE GENOMIC DNA]</scope>
    <source>
        <strain evidence="3 4">CCUG 47968</strain>
    </source>
</reference>
<gene>
    <name evidence="3" type="ORF">CN97_00645</name>
</gene>
<dbReference type="AlphaFoldDB" id="A0A086Y0D4"/>
<keyword evidence="1" id="KW-0175">Coiled coil</keyword>
<evidence type="ECO:0000313" key="4">
    <source>
        <dbReference type="Proteomes" id="UP000028826"/>
    </source>
</evidence>
<feature type="transmembrane region" description="Helical" evidence="2">
    <location>
        <begin position="16"/>
        <end position="36"/>
    </location>
</feature>
<evidence type="ECO:0000256" key="2">
    <source>
        <dbReference type="SAM" id="Phobius"/>
    </source>
</evidence>
<proteinExistence type="predicted"/>
<evidence type="ECO:0000313" key="3">
    <source>
        <dbReference type="EMBL" id="KFI27734.1"/>
    </source>
</evidence>
<dbReference type="STRING" id="195105.CN97_00645"/>
<accession>A0A086Y0D4</accession>
<dbReference type="eggNOG" id="ENOG5033NB4">
    <property type="taxonomic scope" value="Bacteria"/>
</dbReference>
<dbReference type="EMBL" id="JGYG01000010">
    <property type="protein sequence ID" value="KFI27734.1"/>
    <property type="molecule type" value="Genomic_DNA"/>
</dbReference>
<feature type="coiled-coil region" evidence="1">
    <location>
        <begin position="62"/>
        <end position="120"/>
    </location>
</feature>
<sequence length="139" mass="15702">MPNRPTFENKTNWNTWISLAGLVVTLTLGAVGYGAFTQSVSDLDRRFNAWTEDHEELHASRQVETTAERARLDERIKSIEAEARSLENIRYRLAVQEQGAASLTKAVDELRQALAAQSSDIRLIREIVTRLDPGPQRKP</sequence>
<evidence type="ECO:0000256" key="1">
    <source>
        <dbReference type="SAM" id="Coils"/>
    </source>
</evidence>
<dbReference type="RefSeq" id="WP_088217548.1">
    <property type="nucleotide sequence ID" value="NZ_JGYG01000010.1"/>
</dbReference>
<protein>
    <submittedName>
        <fullName evidence="3">Uncharacterized protein</fullName>
    </submittedName>
</protein>
<keyword evidence="2" id="KW-1133">Transmembrane helix</keyword>
<keyword evidence="2" id="KW-0812">Transmembrane</keyword>
<comment type="caution">
    <text evidence="3">The sequence shown here is derived from an EMBL/GenBank/DDBJ whole genome shotgun (WGS) entry which is preliminary data.</text>
</comment>
<dbReference type="Proteomes" id="UP000028826">
    <property type="component" value="Unassembled WGS sequence"/>
</dbReference>
<keyword evidence="2" id="KW-0472">Membrane</keyword>